<gene>
    <name evidence="9" type="ORF">OPV22_032951</name>
</gene>
<keyword evidence="4" id="KW-0479">Metal-binding</keyword>
<protein>
    <submittedName>
        <fullName evidence="9">Uncharacterized protein</fullName>
    </submittedName>
</protein>
<evidence type="ECO:0000256" key="4">
    <source>
        <dbReference type="ARBA" id="ARBA00022723"/>
    </source>
</evidence>
<evidence type="ECO:0000256" key="2">
    <source>
        <dbReference type="ARBA" id="ARBA00010617"/>
    </source>
</evidence>
<dbReference type="AlphaFoldDB" id="A0AAV8PQP3"/>
<dbReference type="EMBL" id="JAQQAF010000009">
    <property type="protein sequence ID" value="KAJ8460025.1"/>
    <property type="molecule type" value="Genomic_DNA"/>
</dbReference>
<comment type="cofactor">
    <cofactor evidence="1">
        <name>heme</name>
        <dbReference type="ChEBI" id="CHEBI:30413"/>
    </cofactor>
</comment>
<evidence type="ECO:0000313" key="9">
    <source>
        <dbReference type="EMBL" id="KAJ8460025.1"/>
    </source>
</evidence>
<sequence length="185" mass="20352">MRISTRIRTKLSVTKAFYVFLLPNASALPPIAASRGRSPEPAVLSLALSGSAASDLMAFSFGFTRFVLSSHPDTAREILNSSAFADRPVKESSAYDLLFHRAMGFAPFAEYSLNLRRIAAFGEHRKTDHRSANDPRRNGKHGDEWGSANAVWTITVQTAVELPLWKKSSRVTVGVPPPPPHHKEL</sequence>
<dbReference type="InterPro" id="IPR036396">
    <property type="entry name" value="Cyt_P450_sf"/>
</dbReference>
<dbReference type="GO" id="GO:0016705">
    <property type="term" value="F:oxidoreductase activity, acting on paired donors, with incorporation or reduction of molecular oxygen"/>
    <property type="evidence" value="ECO:0007669"/>
    <property type="project" value="InterPro"/>
</dbReference>
<dbReference type="InterPro" id="IPR051996">
    <property type="entry name" value="Cytochrome_P450_78A"/>
</dbReference>
<dbReference type="Proteomes" id="UP001222027">
    <property type="component" value="Unassembled WGS sequence"/>
</dbReference>
<comment type="similarity">
    <text evidence="2">Belongs to the cytochrome P450 family.</text>
</comment>
<dbReference type="PANTHER" id="PTHR47946">
    <property type="entry name" value="CYTOCHROME P450 78A7-RELATED"/>
    <property type="match status" value="1"/>
</dbReference>
<evidence type="ECO:0000256" key="5">
    <source>
        <dbReference type="ARBA" id="ARBA00023002"/>
    </source>
</evidence>
<keyword evidence="3" id="KW-0349">Heme</keyword>
<dbReference type="PANTHER" id="PTHR47946:SF14">
    <property type="entry name" value="CYTOCHROME P450 FAMILY PROTEIN"/>
    <property type="match status" value="1"/>
</dbReference>
<reference evidence="9 10" key="1">
    <citation type="submission" date="2022-12" db="EMBL/GenBank/DDBJ databases">
        <title>Chromosome-scale assembly of the Ensete ventricosum genome.</title>
        <authorList>
            <person name="Dussert Y."/>
            <person name="Stocks J."/>
            <person name="Wendawek A."/>
            <person name="Woldeyes F."/>
            <person name="Nichols R.A."/>
            <person name="Borrell J.S."/>
        </authorList>
    </citation>
    <scope>NUCLEOTIDE SEQUENCE [LARGE SCALE GENOMIC DNA]</scope>
    <source>
        <strain evidence="10">cv. Maze</strain>
        <tissue evidence="9">Seeds</tissue>
    </source>
</reference>
<keyword evidence="7" id="KW-0503">Monooxygenase</keyword>
<evidence type="ECO:0000256" key="8">
    <source>
        <dbReference type="SAM" id="MobiDB-lite"/>
    </source>
</evidence>
<evidence type="ECO:0000256" key="1">
    <source>
        <dbReference type="ARBA" id="ARBA00001971"/>
    </source>
</evidence>
<feature type="region of interest" description="Disordered" evidence="8">
    <location>
        <begin position="125"/>
        <end position="144"/>
    </location>
</feature>
<keyword evidence="5" id="KW-0560">Oxidoreductase</keyword>
<evidence type="ECO:0000256" key="3">
    <source>
        <dbReference type="ARBA" id="ARBA00022617"/>
    </source>
</evidence>
<dbReference type="GO" id="GO:0020037">
    <property type="term" value="F:heme binding"/>
    <property type="evidence" value="ECO:0007669"/>
    <property type="project" value="InterPro"/>
</dbReference>
<dbReference type="GO" id="GO:0004497">
    <property type="term" value="F:monooxygenase activity"/>
    <property type="evidence" value="ECO:0007669"/>
    <property type="project" value="UniProtKB-KW"/>
</dbReference>
<evidence type="ECO:0000256" key="7">
    <source>
        <dbReference type="ARBA" id="ARBA00023033"/>
    </source>
</evidence>
<keyword evidence="10" id="KW-1185">Reference proteome</keyword>
<evidence type="ECO:0000313" key="10">
    <source>
        <dbReference type="Proteomes" id="UP001222027"/>
    </source>
</evidence>
<organism evidence="9 10">
    <name type="scientific">Ensete ventricosum</name>
    <name type="common">Abyssinian banana</name>
    <name type="synonym">Musa ensete</name>
    <dbReference type="NCBI Taxonomy" id="4639"/>
    <lineage>
        <taxon>Eukaryota</taxon>
        <taxon>Viridiplantae</taxon>
        <taxon>Streptophyta</taxon>
        <taxon>Embryophyta</taxon>
        <taxon>Tracheophyta</taxon>
        <taxon>Spermatophyta</taxon>
        <taxon>Magnoliopsida</taxon>
        <taxon>Liliopsida</taxon>
        <taxon>Zingiberales</taxon>
        <taxon>Musaceae</taxon>
        <taxon>Ensete</taxon>
    </lineage>
</organism>
<dbReference type="SUPFAM" id="SSF48264">
    <property type="entry name" value="Cytochrome P450"/>
    <property type="match status" value="1"/>
</dbReference>
<evidence type="ECO:0000256" key="6">
    <source>
        <dbReference type="ARBA" id="ARBA00023004"/>
    </source>
</evidence>
<name>A0AAV8PQP3_ENSVE</name>
<dbReference type="GO" id="GO:0005506">
    <property type="term" value="F:iron ion binding"/>
    <property type="evidence" value="ECO:0007669"/>
    <property type="project" value="InterPro"/>
</dbReference>
<accession>A0AAV8PQP3</accession>
<comment type="caution">
    <text evidence="9">The sequence shown here is derived from an EMBL/GenBank/DDBJ whole genome shotgun (WGS) entry which is preliminary data.</text>
</comment>
<keyword evidence="6" id="KW-0408">Iron</keyword>
<proteinExistence type="inferred from homology"/>